<keyword evidence="2" id="KW-1185">Reference proteome</keyword>
<name>A0AAE3U1U3_9HYPH</name>
<gene>
    <name evidence="1" type="ORF">MRS75_07850</name>
</gene>
<dbReference type="InterPro" id="IPR011330">
    <property type="entry name" value="Glyco_hydro/deAcase_b/a-brl"/>
</dbReference>
<proteinExistence type="predicted"/>
<evidence type="ECO:0000313" key="2">
    <source>
        <dbReference type="Proteomes" id="UP001161580"/>
    </source>
</evidence>
<reference evidence="1" key="1">
    <citation type="submission" date="2022-03" db="EMBL/GenBank/DDBJ databases">
        <title>Fererhizobium litorale gen. nov., sp. nov., isolated from sandy sediments of the Sea of Japan seashore.</title>
        <authorList>
            <person name="Romanenko L."/>
            <person name="Kurilenko V."/>
            <person name="Otstavnykh N."/>
            <person name="Svetashev V."/>
            <person name="Tekutyeva L."/>
            <person name="Isaeva M."/>
            <person name="Mikhailov V."/>
        </authorList>
    </citation>
    <scope>NUCLEOTIDE SEQUENCE</scope>
    <source>
        <strain evidence="1">KMM 9576</strain>
    </source>
</reference>
<dbReference type="AlphaFoldDB" id="A0AAE3U1U3"/>
<dbReference type="Gene3D" id="3.20.20.370">
    <property type="entry name" value="Glycoside hydrolase/deacetylase"/>
    <property type="match status" value="1"/>
</dbReference>
<dbReference type="CDD" id="cd10928">
    <property type="entry name" value="CE4_u4"/>
    <property type="match status" value="1"/>
</dbReference>
<sequence length="250" mass="27788">MSASNIWHPLLLELDRWQAAGRQASLWLRDDDAIEPTPALERLLSLTGSHHIPVALAVIPAHTGERLARHLDSAPHTTVVVHGWSHRNYASPQEKKQELGLHRPPEVVLEELAKGLTLLEELHRLRIQPVLVPPWNRIDSRLVPELEGLGYEALSVYGPEKTGTIRQINTHVDLMDWHGTRGGRPHDVLALELAANLARTFESGGAVGFLTHHLVHDEMAWGFLEELFAVMEAHPGCRWHSIGDVPGATG</sequence>
<dbReference type="Proteomes" id="UP001161580">
    <property type="component" value="Unassembled WGS sequence"/>
</dbReference>
<accession>A0AAE3U1U3</accession>
<comment type="caution">
    <text evidence="1">The sequence shown here is derived from an EMBL/GenBank/DDBJ whole genome shotgun (WGS) entry which is preliminary data.</text>
</comment>
<evidence type="ECO:0000313" key="1">
    <source>
        <dbReference type="EMBL" id="MDI7922002.1"/>
    </source>
</evidence>
<dbReference type="SUPFAM" id="SSF88713">
    <property type="entry name" value="Glycoside hydrolase/deacetylase"/>
    <property type="match status" value="1"/>
</dbReference>
<dbReference type="GO" id="GO:0005975">
    <property type="term" value="P:carbohydrate metabolic process"/>
    <property type="evidence" value="ECO:0007669"/>
    <property type="project" value="InterPro"/>
</dbReference>
<dbReference type="InterPro" id="IPR049591">
    <property type="entry name" value="CE4_u4-like"/>
</dbReference>
<dbReference type="EMBL" id="JALDYZ010000003">
    <property type="protein sequence ID" value="MDI7922002.1"/>
    <property type="molecule type" value="Genomic_DNA"/>
</dbReference>
<dbReference type="RefSeq" id="WP_311785984.1">
    <property type="nucleotide sequence ID" value="NZ_JALDYY010000003.1"/>
</dbReference>
<organism evidence="1 2">
    <name type="scientific">Ferirhizobium litorale</name>
    <dbReference type="NCBI Taxonomy" id="2927786"/>
    <lineage>
        <taxon>Bacteria</taxon>
        <taxon>Pseudomonadati</taxon>
        <taxon>Pseudomonadota</taxon>
        <taxon>Alphaproteobacteria</taxon>
        <taxon>Hyphomicrobiales</taxon>
        <taxon>Rhizobiaceae</taxon>
        <taxon>Ferirhizobium</taxon>
    </lineage>
</organism>
<protein>
    <submittedName>
        <fullName evidence="1">Polysaccharide deacetylase family protein</fullName>
    </submittedName>
</protein>